<comment type="caution">
    <text evidence="2">The sequence shown here is derived from an EMBL/GenBank/DDBJ whole genome shotgun (WGS) entry which is preliminary data.</text>
</comment>
<dbReference type="EMBL" id="VOLR01000035">
    <property type="protein sequence ID" value="TWX54492.1"/>
    <property type="molecule type" value="Genomic_DNA"/>
</dbReference>
<accession>A0A5C6Q390</accession>
<proteinExistence type="predicted"/>
<reference evidence="2 4" key="1">
    <citation type="submission" date="2019-07" db="EMBL/GenBank/DDBJ databases">
        <title>Genomes of sea-ice associated Colwellia species.</title>
        <authorList>
            <person name="Bowman J.P."/>
        </authorList>
    </citation>
    <scope>NUCLEOTIDE SEQUENCE [LARGE SCALE GENOMIC DNA]</scope>
    <source>
        <strain evidence="1 3">ACAM 607</strain>
        <strain evidence="2 4">IC036</strain>
    </source>
</reference>
<organism evidence="2 4">
    <name type="scientific">Colwellia hornerae</name>
    <dbReference type="NCBI Taxonomy" id="89402"/>
    <lineage>
        <taxon>Bacteria</taxon>
        <taxon>Pseudomonadati</taxon>
        <taxon>Pseudomonadota</taxon>
        <taxon>Gammaproteobacteria</taxon>
        <taxon>Alteromonadales</taxon>
        <taxon>Colwelliaceae</taxon>
        <taxon>Colwellia</taxon>
    </lineage>
</organism>
<evidence type="ECO:0000313" key="4">
    <source>
        <dbReference type="Proteomes" id="UP000321917"/>
    </source>
</evidence>
<dbReference type="AlphaFoldDB" id="A0A5C6Q390"/>
<evidence type="ECO:0000313" key="1">
    <source>
        <dbReference type="EMBL" id="TWX54492.1"/>
    </source>
</evidence>
<dbReference type="Proteomes" id="UP000321525">
    <property type="component" value="Unassembled WGS sequence"/>
</dbReference>
<evidence type="ECO:0000313" key="3">
    <source>
        <dbReference type="Proteomes" id="UP000321525"/>
    </source>
</evidence>
<dbReference type="RefSeq" id="WP_146800919.1">
    <property type="nucleotide sequence ID" value="NZ_VOLP01000034.1"/>
</dbReference>
<protein>
    <submittedName>
        <fullName evidence="2">Uncharacterized protein</fullName>
    </submittedName>
</protein>
<dbReference type="Proteomes" id="UP000321917">
    <property type="component" value="Unassembled WGS sequence"/>
</dbReference>
<keyword evidence="3" id="KW-1185">Reference proteome</keyword>
<evidence type="ECO:0000313" key="2">
    <source>
        <dbReference type="EMBL" id="TWX63272.1"/>
    </source>
</evidence>
<name>A0A5C6Q390_9GAMM</name>
<sequence length="60" mass="6759">MRIKLTQDLVCGNDTFLKGEEYEAILILPRSTTVEFIADSGKKVRAFNYEYAKVASATEI</sequence>
<dbReference type="EMBL" id="VOLQ01000047">
    <property type="protein sequence ID" value="TWX63272.1"/>
    <property type="molecule type" value="Genomic_DNA"/>
</dbReference>
<gene>
    <name evidence="1" type="ORF">ESZ26_17635</name>
    <name evidence="2" type="ORF">ESZ27_17220</name>
</gene>
<dbReference type="OrthoDB" id="6228513at2"/>